<evidence type="ECO:0000256" key="10">
    <source>
        <dbReference type="SAM" id="Phobius"/>
    </source>
</evidence>
<dbReference type="InterPro" id="IPR005821">
    <property type="entry name" value="Ion_trans_dom"/>
</dbReference>
<dbReference type="KEGG" id="sliu:111352337"/>
<dbReference type="Pfam" id="PF00520">
    <property type="entry name" value="Ion_trans"/>
    <property type="match status" value="1"/>
</dbReference>
<keyword evidence="8" id="KW-0175">Coiled coil</keyword>
<feature type="transmembrane region" description="Helical" evidence="10">
    <location>
        <begin position="715"/>
        <end position="734"/>
    </location>
</feature>
<reference evidence="13" key="1">
    <citation type="submission" date="2025-08" db="UniProtKB">
        <authorList>
            <consortium name="RefSeq"/>
        </authorList>
    </citation>
    <scope>IDENTIFICATION</scope>
    <source>
        <strain evidence="13">Ishihara</strain>
        <tissue evidence="13">Whole body</tissue>
    </source>
</reference>
<feature type="compositionally biased region" description="Polar residues" evidence="9">
    <location>
        <begin position="2465"/>
        <end position="2474"/>
    </location>
</feature>
<dbReference type="SUPFAM" id="SSF51206">
    <property type="entry name" value="cAMP-binding domain-like"/>
    <property type="match status" value="4"/>
</dbReference>
<dbReference type="RefSeq" id="XP_022820575.1">
    <property type="nucleotide sequence ID" value="XM_022964807.1"/>
</dbReference>
<feature type="compositionally biased region" description="Polar residues" evidence="9">
    <location>
        <begin position="2391"/>
        <end position="2400"/>
    </location>
</feature>
<feature type="transmembrane region" description="Helical" evidence="10">
    <location>
        <begin position="1741"/>
        <end position="1760"/>
    </location>
</feature>
<feature type="domain" description="Cyclic nucleotide-binding" evidence="11">
    <location>
        <begin position="1373"/>
        <end position="1491"/>
    </location>
</feature>
<evidence type="ECO:0000256" key="4">
    <source>
        <dbReference type="ARBA" id="ARBA00022989"/>
    </source>
</evidence>
<feature type="region of interest" description="Disordered" evidence="9">
    <location>
        <begin position="2249"/>
        <end position="2532"/>
    </location>
</feature>
<evidence type="ECO:0000259" key="11">
    <source>
        <dbReference type="PROSITE" id="PS50042"/>
    </source>
</evidence>
<evidence type="ECO:0000313" key="13">
    <source>
        <dbReference type="RefSeq" id="XP_022820575.1"/>
    </source>
</evidence>
<feature type="compositionally biased region" description="Low complexity" evidence="9">
    <location>
        <begin position="2819"/>
        <end position="2828"/>
    </location>
</feature>
<dbReference type="InterPro" id="IPR000595">
    <property type="entry name" value="cNMP-bd_dom"/>
</dbReference>
<feature type="transmembrane region" description="Helical" evidence="10">
    <location>
        <begin position="1612"/>
        <end position="1637"/>
    </location>
</feature>
<feature type="compositionally biased region" description="Basic and acidic residues" evidence="9">
    <location>
        <begin position="2291"/>
        <end position="2306"/>
    </location>
</feature>
<dbReference type="GO" id="GO:0005221">
    <property type="term" value="F:intracellularly cyclic nucleotide-activated monoatomic cation channel activity"/>
    <property type="evidence" value="ECO:0007669"/>
    <property type="project" value="InterPro"/>
</dbReference>
<keyword evidence="12" id="KW-1185">Reference proteome</keyword>
<proteinExistence type="predicted"/>
<feature type="compositionally biased region" description="Basic residues" evidence="9">
    <location>
        <begin position="2717"/>
        <end position="2726"/>
    </location>
</feature>
<evidence type="ECO:0000256" key="3">
    <source>
        <dbReference type="ARBA" id="ARBA00022692"/>
    </source>
</evidence>
<dbReference type="Gene3D" id="1.10.287.70">
    <property type="match status" value="1"/>
</dbReference>
<name>A0A9J7IPN9_SPOLT</name>
<feature type="transmembrane region" description="Helical" evidence="10">
    <location>
        <begin position="746"/>
        <end position="764"/>
    </location>
</feature>
<dbReference type="Proteomes" id="UP000301870">
    <property type="component" value="Chromosome 15"/>
</dbReference>
<dbReference type="GO" id="GO:0016020">
    <property type="term" value="C:membrane"/>
    <property type="evidence" value="ECO:0007669"/>
    <property type="project" value="UniProtKB-SubCell"/>
</dbReference>
<evidence type="ECO:0000256" key="1">
    <source>
        <dbReference type="ARBA" id="ARBA00004141"/>
    </source>
</evidence>
<feature type="compositionally biased region" description="Basic and acidic residues" evidence="9">
    <location>
        <begin position="2369"/>
        <end position="2382"/>
    </location>
</feature>
<gene>
    <name evidence="13" type="primary">LOC111352337</name>
</gene>
<dbReference type="CDD" id="cd00038">
    <property type="entry name" value="CAP_ED"/>
    <property type="match status" value="3"/>
</dbReference>
<dbReference type="SUPFAM" id="SSF81324">
    <property type="entry name" value="Voltage-gated potassium channels"/>
    <property type="match status" value="2"/>
</dbReference>
<dbReference type="SMART" id="SM00100">
    <property type="entry name" value="cNMP"/>
    <property type="match status" value="3"/>
</dbReference>
<feature type="transmembrane region" description="Helical" evidence="10">
    <location>
        <begin position="661"/>
        <end position="682"/>
    </location>
</feature>
<accession>A0A9J7IPN9</accession>
<feature type="transmembrane region" description="Helical" evidence="10">
    <location>
        <begin position="1657"/>
        <end position="1677"/>
    </location>
</feature>
<dbReference type="InterPro" id="IPR050866">
    <property type="entry name" value="CNG_cation_channel"/>
</dbReference>
<dbReference type="OrthoDB" id="421226at2759"/>
<feature type="transmembrane region" description="Helical" evidence="10">
    <location>
        <begin position="47"/>
        <end position="66"/>
    </location>
</feature>
<evidence type="ECO:0000256" key="5">
    <source>
        <dbReference type="ARBA" id="ARBA00023065"/>
    </source>
</evidence>
<evidence type="ECO:0000256" key="2">
    <source>
        <dbReference type="ARBA" id="ARBA00022448"/>
    </source>
</evidence>
<evidence type="ECO:0000256" key="6">
    <source>
        <dbReference type="ARBA" id="ARBA00023136"/>
    </source>
</evidence>
<dbReference type="Gene3D" id="1.10.287.630">
    <property type="entry name" value="Helix hairpin bin"/>
    <property type="match status" value="2"/>
</dbReference>
<feature type="compositionally biased region" description="Acidic residues" evidence="9">
    <location>
        <begin position="2779"/>
        <end position="2794"/>
    </location>
</feature>
<feature type="transmembrane region" description="Helical" evidence="10">
    <location>
        <begin position="536"/>
        <end position="558"/>
    </location>
</feature>
<feature type="transmembrane region" description="Helical" evidence="10">
    <location>
        <begin position="1178"/>
        <end position="1202"/>
    </location>
</feature>
<dbReference type="InterPro" id="IPR014710">
    <property type="entry name" value="RmlC-like_jellyroll"/>
</dbReference>
<keyword evidence="7" id="KW-1071">Ligand-gated ion channel</keyword>
<feature type="compositionally biased region" description="Polar residues" evidence="9">
    <location>
        <begin position="2507"/>
        <end position="2520"/>
    </location>
</feature>
<feature type="domain" description="Cyclic nucleotide-binding" evidence="11">
    <location>
        <begin position="321"/>
        <end position="387"/>
    </location>
</feature>
<feature type="compositionally biased region" description="Low complexity" evidence="9">
    <location>
        <begin position="2744"/>
        <end position="2755"/>
    </location>
</feature>
<feature type="coiled-coil region" evidence="8">
    <location>
        <begin position="2110"/>
        <end position="2137"/>
    </location>
</feature>
<feature type="region of interest" description="Disordered" evidence="9">
    <location>
        <begin position="2700"/>
        <end position="2835"/>
    </location>
</feature>
<feature type="transmembrane region" description="Helical" evidence="10">
    <location>
        <begin position="1266"/>
        <end position="1287"/>
    </location>
</feature>
<dbReference type="Gene3D" id="2.60.120.10">
    <property type="entry name" value="Jelly Rolls"/>
    <property type="match status" value="4"/>
</dbReference>
<protein>
    <submittedName>
        <fullName evidence="13">Uncharacterized protein LOC111352337</fullName>
    </submittedName>
</protein>
<feature type="transmembrane region" description="Helical" evidence="10">
    <location>
        <begin position="1565"/>
        <end position="1591"/>
    </location>
</feature>
<dbReference type="PANTHER" id="PTHR45638">
    <property type="entry name" value="CYCLIC NUCLEOTIDE-GATED CATION CHANNEL SUBUNIT A"/>
    <property type="match status" value="1"/>
</dbReference>
<dbReference type="GeneID" id="111352337"/>
<feature type="domain" description="Cyclic nucleotide-binding" evidence="11">
    <location>
        <begin position="1845"/>
        <end position="1947"/>
    </location>
</feature>
<organism evidence="12 13">
    <name type="scientific">Spodoptera litura</name>
    <name type="common">Asian cotton leafworm</name>
    <dbReference type="NCBI Taxonomy" id="69820"/>
    <lineage>
        <taxon>Eukaryota</taxon>
        <taxon>Metazoa</taxon>
        <taxon>Ecdysozoa</taxon>
        <taxon>Arthropoda</taxon>
        <taxon>Hexapoda</taxon>
        <taxon>Insecta</taxon>
        <taxon>Pterygota</taxon>
        <taxon>Neoptera</taxon>
        <taxon>Endopterygota</taxon>
        <taxon>Lepidoptera</taxon>
        <taxon>Glossata</taxon>
        <taxon>Ditrysia</taxon>
        <taxon>Noctuoidea</taxon>
        <taxon>Noctuidae</taxon>
        <taxon>Amphipyrinae</taxon>
        <taxon>Spodoptera</taxon>
    </lineage>
</organism>
<keyword evidence="5" id="KW-0406">Ion transport</keyword>
<dbReference type="InterPro" id="IPR018490">
    <property type="entry name" value="cNMP-bd_dom_sf"/>
</dbReference>
<feature type="transmembrane region" description="Helical" evidence="10">
    <location>
        <begin position="217"/>
        <end position="246"/>
    </location>
</feature>
<feature type="domain" description="Cyclic nucleotide-binding" evidence="11">
    <location>
        <begin position="855"/>
        <end position="956"/>
    </location>
</feature>
<dbReference type="PROSITE" id="PS50042">
    <property type="entry name" value="CNMP_BINDING_3"/>
    <property type="match status" value="4"/>
</dbReference>
<keyword evidence="6 10" id="KW-0472">Membrane</keyword>
<feature type="compositionally biased region" description="Basic and acidic residues" evidence="9">
    <location>
        <begin position="2337"/>
        <end position="2354"/>
    </location>
</feature>
<feature type="transmembrane region" description="Helical" evidence="10">
    <location>
        <begin position="121"/>
        <end position="144"/>
    </location>
</feature>
<evidence type="ECO:0000256" key="9">
    <source>
        <dbReference type="SAM" id="MobiDB-lite"/>
    </source>
</evidence>
<dbReference type="Pfam" id="PF00027">
    <property type="entry name" value="cNMP_binding"/>
    <property type="match status" value="2"/>
</dbReference>
<feature type="compositionally biased region" description="Polar residues" evidence="9">
    <location>
        <begin position="2249"/>
        <end position="2270"/>
    </location>
</feature>
<evidence type="ECO:0000256" key="8">
    <source>
        <dbReference type="SAM" id="Coils"/>
    </source>
</evidence>
<sequence>MGVTVADVRICIMQFSIGSQSQNKTLYPPWWTHDRAVAWFRDLPDDTLWNCYICACVLLGLVWTVAHLHNIYIDIIDVIYNVSYALHIFAIGHKMVSEFESTDITFWIVRSLTDYNLKGSILGTTLKFCYIFMVMRITWAYIWLHVVTIKPSYYITHSNQNETTTIRPQTKPAGEKLIQMKDYDNPAAEFLSALYMISKMFIPIGPSSYPDNDIARIFCIMIMMSGCLVVTGAAVASLSLIISLYMRPEEAFRSRYRLIMKEMTDTKVPPALRDKVETFYKMYWHKQRAVSKTQLLPTYPPTLPATINLDIYFEATQKARILRDVSHHILSELAKKMDTIHYIPGDAIIKRGSKKCRIIYITYGDVEMLTAEDDTTAILRMTRGTVLTPCGGAAAEALTSSHIAVRAATFCTAHVLKASEMWRIIYKHSVSQDHAGPILASFTDHIEKVKRHYCMKEPVEAMHKSSILQFNRNLIALKSMKDSQGVPLLASPDIFLEIAGCYIIRNRPDTTLTDQSDEICLRPSFPCILQPHSSLLVAWNAFVAFLILVICIVHPYNLIFKKVVTMEFRFFDFAMTIVYVLDHIVYLSTGANVEEGVPITFAQTSSKQMRSHWFVLNVVATLPIFEFVGDGHFAGINKLLSVPKLFRELKSLEESCGYRSNVLRFLSYTLLLLIACYLIAAIQQGFMCFQAGYCLVTNFTHSPFWEQKPLDDETIADRLIFGLYWAISMINFINHRQTWAATEWKHVIYTLFILEICIVLRIFMEAVYSATIMVTTAPREDYGARIEMVKSFLVRNEVDPQLRKRFITYLELCWYTDKAYTMTHKKRSNIFYDLPPHVFQDIVGKNRINYIHVIPFMKLVNKEDLKVVMASVKMFYTSPNEILINTGELTNEIYIIKRGICEVLDPITQKCVGQLAMKTHFGSLICLLRLPAYYTIRAVTHLHVMCIPRKVLGKVLSTPQINQALEYLKTTPEFQSLQTPIPSFVKYVPPAPTANLMYFRLPRKHQPDTEFLAPFNRLGFLSILRYVFPRYTIRPDGKYLVRYEWFRFFCAFLSAQLFPSYTYLVLQWPYLYYVTQFLDLAAYYDIFQRMLIGYFNEIGILVYHPASTASYYMKGGFIVDLFGCLPLETLESPRREFLGNKFRVTPTKQFLMLNRLIQLYRMPGAMKVLKEYIGRRDILMILHLIPIFSAILNILTCLLIFYSVKIFYKEYDRGKSYEWLLLPFEDHGGRFNLTETPWNLHLGTYFWVVYECSTTGYGIFNPSNHAIMRVLFIGMLSSAMIITYYSVRIISVRANVNKSLAGFQQHMKDINAYMIREKLDSELQKEVRRYYEYNWEKMGGIDYRGVLKLCDQITLRTDAILHIYGPTFAKCPILVDADVSLLRILGRAVRSVYFLRDMKILEIDDITTELYFVDYGGVEIRVPMEDTNSILRLPRGSVFGNLANMPCRRSPYNVVATSRLHLLMIKSAAFANITKDFPDVRELMEKSRVVEKHNKIEKRMYILGGEATIKMKRHLQSDPPRRTKTSFLKYIYFQEGAVLFYLVFICMGCIYLDLYNAGYEDNSTWILITLYSLDFCFCLKIFTQHAIPFLVTNKSMKRIMLPIRRQYFRRQFRYDLISVLPFELFVFAGGRFALLRLNRMFRIVTVYKCLSRRKESITVNLTLTTVMAVFIWFTLFVHTSTCIWYFMAVVEDQLEPGTSWIHLDDGTTHCDNHYICSLYFVLTTFTQNGVGDIMPKKRSEVVFVAIIQILSTMVFMIYVGELSNIIQFQSYRSFNFYSKYLELQKFLKNNRVSKNLVTIVNKYTLHLWRENRGLQIPHFLKQAPISLRLRVMSAAYLHHITRHHIFEECEPAFLRQMVGCLKLYTYNEGMYVVKESEITDAMYVIHTGKVKETCEDVMEVSARVYPAGSYFGVLQGLFRNTPYTHSYETVTKSQVLTLKLDDWEYLLKHFPDSKNSIHKHMKQLGDDETDYSNWPGGPITDAGPKYEMDEMQQDTLDKSQFPDIQRHFGKYSATDVRKEAPLSHSTAERRHSRYFAWPSDNREPDAISMAQNIEEENQAGPPENQLNKDPRANLKSILRKVAGTAKKLMGRVSDPELTAAGDELLLEEDAEATEALLKQFEKAKKQEKDEIKRQRTRRQSLFFHAPDETTEKHLVTLDMGSMQKLDQSESDHLPVKPLTTIENSNALRLGKEKSKVVDTVSKVELTIDIEGALAENETKEKIISPSQGAGPSQSIREFSRIQATQGTPYISRATTSKQPTQDKMTPTSQIPKDPPSARKLNVPTTLSYSEQRSDQKTIQPDKEKALDSLAIQDKTKSIVPMADTSPPISSKAPLGDAAREEQLRGTSKSKDIILKSETGPTPRFIALKEPSKSDESRLERSTKSKIIPVIMSSSPAPDSTNVHRREEEVPNIVADTDSTRLISEALVNQHDTKNQPAGEAISSKLDMPQKLSPKVQSERDRIVEQNAQTTSRIDTPQPGFGRRSSQPTDEIKNILTPYRASDVVSGPSRSRISASQNLNTETKDEDEDIQSVTDTQEIKLTSSAGLSASYIEVKSKPVTSTETVLEDNQVSRSSKSAGTTSTAPILATATTEPDTSKPYIPITLSYLQPNIKQDIQRSGQNAQPVKDITNIFASKPSETQTLRESKADTVEVDSEIAETRPDEDEASLISRVTSEEQSIKTVDLTKPSTVTVYEPALTPAPSTAIESRTEESSTARATRKSFKKRQIIYDPNRTHYDDDDNDGTTSQAPTSTAPSLHKEESTNTKSNRRLIRVRYDEKKDDDEEDGSDTDELEDEKPSKKDKTRTAGSNRPKREDEGATSTSTSKSGSPNKETKK</sequence>
<dbReference type="GO" id="GO:0044877">
    <property type="term" value="F:protein-containing complex binding"/>
    <property type="evidence" value="ECO:0007669"/>
    <property type="project" value="TreeGrafter"/>
</dbReference>
<evidence type="ECO:0000256" key="7">
    <source>
        <dbReference type="ARBA" id="ARBA00023286"/>
    </source>
</evidence>
<keyword evidence="3 10" id="KW-0812">Transmembrane</keyword>
<evidence type="ECO:0000313" key="12">
    <source>
        <dbReference type="Proteomes" id="UP000301870"/>
    </source>
</evidence>
<keyword evidence="2" id="KW-0813">Transport</keyword>
<keyword evidence="4 10" id="KW-1133">Transmembrane helix</keyword>
<feature type="compositionally biased region" description="Basic and acidic residues" evidence="9">
    <location>
        <begin position="2795"/>
        <end position="2804"/>
    </location>
</feature>
<dbReference type="PANTHER" id="PTHR45638:SF11">
    <property type="entry name" value="CYCLIC NUCLEOTIDE-GATED CATION CHANNEL SUBUNIT A"/>
    <property type="match status" value="1"/>
</dbReference>
<comment type="subcellular location">
    <subcellularLocation>
        <location evidence="1">Membrane</location>
        <topology evidence="1">Multi-pass membrane protein</topology>
    </subcellularLocation>
</comment>
<keyword evidence="7" id="KW-0407">Ion channel</keyword>
<feature type="transmembrane region" description="Helical" evidence="10">
    <location>
        <begin position="1530"/>
        <end position="1553"/>
    </location>
</feature>